<dbReference type="InterPro" id="IPR001787">
    <property type="entry name" value="Ribosomal_bL21"/>
</dbReference>
<evidence type="ECO:0000256" key="5">
    <source>
        <dbReference type="ARBA" id="ARBA00023274"/>
    </source>
</evidence>
<dbReference type="RefSeq" id="WP_145200911.1">
    <property type="nucleotide sequence ID" value="NZ_CP036434.1"/>
</dbReference>
<dbReference type="GO" id="GO:0019843">
    <property type="term" value="F:rRNA binding"/>
    <property type="evidence" value="ECO:0007669"/>
    <property type="project" value="UniProtKB-UniRule"/>
</dbReference>
<dbReference type="PANTHER" id="PTHR21349">
    <property type="entry name" value="50S RIBOSOMAL PROTEIN L21"/>
    <property type="match status" value="1"/>
</dbReference>
<comment type="function">
    <text evidence="6 7">This protein binds to 23S rRNA in the presence of protein L20.</text>
</comment>
<dbReference type="AlphaFoldDB" id="A0A518EW99"/>
<dbReference type="GO" id="GO:0003735">
    <property type="term" value="F:structural constituent of ribosome"/>
    <property type="evidence" value="ECO:0007669"/>
    <property type="project" value="InterPro"/>
</dbReference>
<keyword evidence="3 6" id="KW-0694">RNA-binding</keyword>
<dbReference type="NCBIfam" id="TIGR00061">
    <property type="entry name" value="L21"/>
    <property type="match status" value="1"/>
</dbReference>
<evidence type="ECO:0000313" key="8">
    <source>
        <dbReference type="EMBL" id="QDV08372.1"/>
    </source>
</evidence>
<comment type="subunit">
    <text evidence="6">Part of the 50S ribosomal subunit. Contacts protein L20.</text>
</comment>
<dbReference type="PANTHER" id="PTHR21349:SF0">
    <property type="entry name" value="LARGE RIBOSOMAL SUBUNIT PROTEIN BL21M"/>
    <property type="match status" value="1"/>
</dbReference>
<dbReference type="InterPro" id="IPR018258">
    <property type="entry name" value="Ribosomal_bL21_CS"/>
</dbReference>
<dbReference type="HAMAP" id="MF_01363">
    <property type="entry name" value="Ribosomal_bL21"/>
    <property type="match status" value="1"/>
</dbReference>
<accession>A0A518EW99</accession>
<proteinExistence type="inferred from homology"/>
<keyword evidence="9" id="KW-1185">Reference proteome</keyword>
<comment type="similarity">
    <text evidence="1 6 7">Belongs to the bacterial ribosomal protein bL21 family.</text>
</comment>
<evidence type="ECO:0000256" key="4">
    <source>
        <dbReference type="ARBA" id="ARBA00022980"/>
    </source>
</evidence>
<reference evidence="8 9" key="1">
    <citation type="submission" date="2019-02" db="EMBL/GenBank/DDBJ databases">
        <title>Deep-cultivation of Planctomycetes and their phenomic and genomic characterization uncovers novel biology.</title>
        <authorList>
            <person name="Wiegand S."/>
            <person name="Jogler M."/>
            <person name="Boedeker C."/>
            <person name="Pinto D."/>
            <person name="Vollmers J."/>
            <person name="Rivas-Marin E."/>
            <person name="Kohn T."/>
            <person name="Peeters S.H."/>
            <person name="Heuer A."/>
            <person name="Rast P."/>
            <person name="Oberbeckmann S."/>
            <person name="Bunk B."/>
            <person name="Jeske O."/>
            <person name="Meyerdierks A."/>
            <person name="Storesund J.E."/>
            <person name="Kallscheuer N."/>
            <person name="Luecker S."/>
            <person name="Lage O.M."/>
            <person name="Pohl T."/>
            <person name="Merkel B.J."/>
            <person name="Hornburger P."/>
            <person name="Mueller R.-W."/>
            <person name="Bruemmer F."/>
            <person name="Labrenz M."/>
            <person name="Spormann A.M."/>
            <person name="Op den Camp H."/>
            <person name="Overmann J."/>
            <person name="Amann R."/>
            <person name="Jetten M.S.M."/>
            <person name="Mascher T."/>
            <person name="Medema M.H."/>
            <person name="Devos D.P."/>
            <person name="Kaster A.-K."/>
            <person name="Ovreas L."/>
            <person name="Rohde M."/>
            <person name="Galperin M.Y."/>
            <person name="Jogler C."/>
        </authorList>
    </citation>
    <scope>NUCLEOTIDE SEQUENCE [LARGE SCALE GENOMIC DNA]</scope>
    <source>
        <strain evidence="8 9">Poly30</strain>
    </source>
</reference>
<sequence length="104" mass="11580">MYAIISDRTNQATVRVGDEILCDLMDDAERGSTITFDHVLLIGGDGGVKIGKPTVAGATVTGEVMRMERGVKVTVFRFKRRKNIRVKRGHRQSYTRVRITDITG</sequence>
<dbReference type="GO" id="GO:1990904">
    <property type="term" value="C:ribonucleoprotein complex"/>
    <property type="evidence" value="ECO:0007669"/>
    <property type="project" value="UniProtKB-KW"/>
</dbReference>
<keyword evidence="2 6" id="KW-0699">rRNA-binding</keyword>
<organism evidence="8 9">
    <name type="scientific">Saltatorellus ferox</name>
    <dbReference type="NCBI Taxonomy" id="2528018"/>
    <lineage>
        <taxon>Bacteria</taxon>
        <taxon>Pseudomonadati</taxon>
        <taxon>Planctomycetota</taxon>
        <taxon>Planctomycetia</taxon>
        <taxon>Planctomycetia incertae sedis</taxon>
        <taxon>Saltatorellus</taxon>
    </lineage>
</organism>
<dbReference type="PROSITE" id="PS01169">
    <property type="entry name" value="RIBOSOMAL_L21"/>
    <property type="match status" value="1"/>
</dbReference>
<gene>
    <name evidence="6 8" type="primary">rplU</name>
    <name evidence="8" type="ORF">Poly30_39100</name>
</gene>
<name>A0A518EW99_9BACT</name>
<dbReference type="GO" id="GO:0005840">
    <property type="term" value="C:ribosome"/>
    <property type="evidence" value="ECO:0007669"/>
    <property type="project" value="UniProtKB-KW"/>
</dbReference>
<evidence type="ECO:0000256" key="2">
    <source>
        <dbReference type="ARBA" id="ARBA00022730"/>
    </source>
</evidence>
<dbReference type="GO" id="GO:0006412">
    <property type="term" value="P:translation"/>
    <property type="evidence" value="ECO:0007669"/>
    <property type="project" value="UniProtKB-UniRule"/>
</dbReference>
<evidence type="ECO:0000256" key="7">
    <source>
        <dbReference type="RuleBase" id="RU000562"/>
    </source>
</evidence>
<evidence type="ECO:0000256" key="6">
    <source>
        <dbReference type="HAMAP-Rule" id="MF_01363"/>
    </source>
</evidence>
<protein>
    <recommendedName>
        <fullName evidence="6">Large ribosomal subunit protein bL21</fullName>
    </recommendedName>
</protein>
<dbReference type="GO" id="GO:0005737">
    <property type="term" value="C:cytoplasm"/>
    <property type="evidence" value="ECO:0007669"/>
    <property type="project" value="UniProtKB-ARBA"/>
</dbReference>
<dbReference type="Pfam" id="PF00829">
    <property type="entry name" value="Ribosomal_L21p"/>
    <property type="match status" value="1"/>
</dbReference>
<keyword evidence="4 6" id="KW-0689">Ribosomal protein</keyword>
<keyword evidence="5 6" id="KW-0687">Ribonucleoprotein</keyword>
<dbReference type="EMBL" id="CP036434">
    <property type="protein sequence ID" value="QDV08372.1"/>
    <property type="molecule type" value="Genomic_DNA"/>
</dbReference>
<evidence type="ECO:0000256" key="1">
    <source>
        <dbReference type="ARBA" id="ARBA00008563"/>
    </source>
</evidence>
<dbReference type="OrthoDB" id="9813334at2"/>
<evidence type="ECO:0000256" key="3">
    <source>
        <dbReference type="ARBA" id="ARBA00022884"/>
    </source>
</evidence>
<dbReference type="InterPro" id="IPR028909">
    <property type="entry name" value="bL21-like"/>
</dbReference>
<dbReference type="SUPFAM" id="SSF141091">
    <property type="entry name" value="L21p-like"/>
    <property type="match status" value="1"/>
</dbReference>
<evidence type="ECO:0000313" key="9">
    <source>
        <dbReference type="Proteomes" id="UP000320390"/>
    </source>
</evidence>
<dbReference type="InterPro" id="IPR036164">
    <property type="entry name" value="bL21-like_sf"/>
</dbReference>
<dbReference type="Proteomes" id="UP000320390">
    <property type="component" value="Chromosome"/>
</dbReference>